<dbReference type="GO" id="GO:0000398">
    <property type="term" value="P:mRNA splicing, via spliceosome"/>
    <property type="evidence" value="ECO:0007669"/>
    <property type="project" value="TreeGrafter"/>
</dbReference>
<dbReference type="AlphaFoldDB" id="A0A6V7HBQ3"/>
<dbReference type="GO" id="GO:0046540">
    <property type="term" value="C:U4/U6 x U5 tri-snRNP complex"/>
    <property type="evidence" value="ECO:0007669"/>
    <property type="project" value="TreeGrafter"/>
</dbReference>
<comment type="caution">
    <text evidence="5">The sequence shown here is derived from an EMBL/GenBank/DDBJ whole genome shotgun (WGS) entry which is preliminary data.</text>
</comment>
<dbReference type="EMBL" id="CAJDYZ010010118">
    <property type="protein sequence ID" value="CAD1477614.1"/>
    <property type="molecule type" value="Genomic_DNA"/>
</dbReference>
<dbReference type="SMART" id="SM00320">
    <property type="entry name" value="WD40"/>
    <property type="match status" value="3"/>
</dbReference>
<dbReference type="Gene3D" id="2.130.10.10">
    <property type="entry name" value="YVTN repeat-like/Quinoprotein amine dehydrogenase"/>
    <property type="match status" value="2"/>
</dbReference>
<feature type="chain" id="PRO_5028018466" evidence="4">
    <location>
        <begin position="22"/>
        <end position="193"/>
    </location>
</feature>
<keyword evidence="1 3" id="KW-0853">WD repeat</keyword>
<dbReference type="Pfam" id="PF00400">
    <property type="entry name" value="WD40"/>
    <property type="match status" value="4"/>
</dbReference>
<dbReference type="GO" id="GO:0017070">
    <property type="term" value="F:U6 snRNA binding"/>
    <property type="evidence" value="ECO:0007669"/>
    <property type="project" value="TreeGrafter"/>
</dbReference>
<gene>
    <name evidence="5" type="ORF">MHI_LOCUS737462</name>
</gene>
<evidence type="ECO:0000256" key="3">
    <source>
        <dbReference type="PROSITE-ProRule" id="PRU00221"/>
    </source>
</evidence>
<feature type="repeat" description="WD" evidence="3">
    <location>
        <begin position="115"/>
        <end position="156"/>
    </location>
</feature>
<proteinExistence type="predicted"/>
<keyword evidence="4" id="KW-0732">Signal</keyword>
<evidence type="ECO:0000256" key="1">
    <source>
        <dbReference type="ARBA" id="ARBA00022574"/>
    </source>
</evidence>
<organism evidence="5 6">
    <name type="scientific">Heterotrigona itama</name>
    <dbReference type="NCBI Taxonomy" id="395501"/>
    <lineage>
        <taxon>Eukaryota</taxon>
        <taxon>Metazoa</taxon>
        <taxon>Ecdysozoa</taxon>
        <taxon>Arthropoda</taxon>
        <taxon>Hexapoda</taxon>
        <taxon>Insecta</taxon>
        <taxon>Pterygota</taxon>
        <taxon>Neoptera</taxon>
        <taxon>Endopterygota</taxon>
        <taxon>Hymenoptera</taxon>
        <taxon>Apocrita</taxon>
        <taxon>Aculeata</taxon>
        <taxon>Apoidea</taxon>
        <taxon>Anthophila</taxon>
        <taxon>Apidae</taxon>
        <taxon>Heterotrigona</taxon>
    </lineage>
</organism>
<accession>A0A6V7HBQ3</accession>
<dbReference type="SUPFAM" id="SSF50978">
    <property type="entry name" value="WD40 repeat-like"/>
    <property type="match status" value="1"/>
</dbReference>
<dbReference type="GO" id="GO:0030621">
    <property type="term" value="F:U4 snRNA binding"/>
    <property type="evidence" value="ECO:0007669"/>
    <property type="project" value="TreeGrafter"/>
</dbReference>
<keyword evidence="6" id="KW-1185">Reference proteome</keyword>
<dbReference type="PANTHER" id="PTHR19846:SF0">
    <property type="entry name" value="PRE-MRNA PROCESSING FACTOR 4"/>
    <property type="match status" value="1"/>
</dbReference>
<dbReference type="InterPro" id="IPR001680">
    <property type="entry name" value="WD40_rpt"/>
</dbReference>
<feature type="repeat" description="WD" evidence="3">
    <location>
        <begin position="19"/>
        <end position="40"/>
    </location>
</feature>
<reference evidence="5" key="1">
    <citation type="submission" date="2020-07" db="EMBL/GenBank/DDBJ databases">
        <authorList>
            <person name="Nazaruddin N."/>
        </authorList>
    </citation>
    <scope>NUCLEOTIDE SEQUENCE</scope>
</reference>
<feature type="non-terminal residue" evidence="5">
    <location>
        <position position="193"/>
    </location>
</feature>
<dbReference type="PANTHER" id="PTHR19846">
    <property type="entry name" value="WD40 REPEAT PROTEIN"/>
    <property type="match status" value="1"/>
</dbReference>
<feature type="signal peptide" evidence="4">
    <location>
        <begin position="1"/>
        <end position="21"/>
    </location>
</feature>
<protein>
    <submittedName>
        <fullName evidence="5">Uncharacterized protein</fullName>
    </submittedName>
</protein>
<evidence type="ECO:0000256" key="2">
    <source>
        <dbReference type="ARBA" id="ARBA00022737"/>
    </source>
</evidence>
<dbReference type="InterPro" id="IPR015943">
    <property type="entry name" value="WD40/YVTN_repeat-like_dom_sf"/>
</dbReference>
<dbReference type="PRINTS" id="PR00320">
    <property type="entry name" value="GPROTEINBRPT"/>
</dbReference>
<dbReference type="InterPro" id="IPR020472">
    <property type="entry name" value="WD40_PAC1"/>
</dbReference>
<keyword evidence="2" id="KW-0677">Repeat</keyword>
<dbReference type="PROSITE" id="PS50082">
    <property type="entry name" value="WD_REPEATS_2"/>
    <property type="match status" value="3"/>
</dbReference>
<name>A0A6V7HBQ3_9HYME</name>
<dbReference type="OrthoDB" id="674604at2759"/>
<dbReference type="PROSITE" id="PS00678">
    <property type="entry name" value="WD_REPEATS_1"/>
    <property type="match status" value="1"/>
</dbReference>
<feature type="repeat" description="WD" evidence="3">
    <location>
        <begin position="157"/>
        <end position="193"/>
    </location>
</feature>
<evidence type="ECO:0000313" key="5">
    <source>
        <dbReference type="EMBL" id="CAD1477614.1"/>
    </source>
</evidence>
<dbReference type="InterPro" id="IPR036322">
    <property type="entry name" value="WD40_repeat_dom_sf"/>
</dbReference>
<evidence type="ECO:0000256" key="4">
    <source>
        <dbReference type="SAM" id="SignalP"/>
    </source>
</evidence>
<dbReference type="InterPro" id="IPR019775">
    <property type="entry name" value="WD40_repeat_CS"/>
</dbReference>
<sequence>MNIMFLFIKSVINFFARCLTGSYDRTCKVWDIDSGAELLTLEGHKNVVYTVSFNNPISIHCWRNKFNYSILKKEKKFVLIVINYPFFLRDKIVTGSFDNTVKVWCSRTGHCFLTMWGHNAEVVVARFSPNCNRIGTGSLDMTSKIFDLTTGEELGTLRGHTAEIIALQFNNDGNQMITGSFDGTVSIWDARTF</sequence>
<dbReference type="Proteomes" id="UP000752696">
    <property type="component" value="Unassembled WGS sequence"/>
</dbReference>
<evidence type="ECO:0000313" key="6">
    <source>
        <dbReference type="Proteomes" id="UP000752696"/>
    </source>
</evidence>
<dbReference type="PROSITE" id="PS50294">
    <property type="entry name" value="WD_REPEATS_REGION"/>
    <property type="match status" value="1"/>
</dbReference>